<dbReference type="SUPFAM" id="SSF53178">
    <property type="entry name" value="Peptidyl-tRNA hydrolase-like"/>
    <property type="match status" value="1"/>
</dbReference>
<comment type="similarity">
    <text evidence="5 7 9">Belongs to the PTH family.</text>
</comment>
<dbReference type="GO" id="GO:0005737">
    <property type="term" value="C:cytoplasm"/>
    <property type="evidence" value="ECO:0007669"/>
    <property type="project" value="UniProtKB-SubCell"/>
</dbReference>
<dbReference type="InterPro" id="IPR036416">
    <property type="entry name" value="Pept_tRNA_hydro_sf"/>
</dbReference>
<evidence type="ECO:0000256" key="4">
    <source>
        <dbReference type="ARBA" id="ARBA00022884"/>
    </source>
</evidence>
<feature type="active site" description="Proton acceptor" evidence="7">
    <location>
        <position position="20"/>
    </location>
</feature>
<evidence type="ECO:0000256" key="1">
    <source>
        <dbReference type="ARBA" id="ARBA00013260"/>
    </source>
</evidence>
<sequence length="192" mass="20844">MIKLIVGLGNPGSQYEKTRHNAGFLFLDHLAVSYGLGWSVSGQFQGEVASLSSGAEKLLLLKPMTFMNKSGLSVGKMLRYHKLKPEELLVVHDELELPEGVVRMKRDGGHAGHNGLRDIIAHIDSRDFFRLRMGIGRPETPGANIANYVLSRPSSTALSLFGAAFAQVETRLGLVLAGNLTEFNALTIDGKS</sequence>
<evidence type="ECO:0000256" key="7">
    <source>
        <dbReference type="HAMAP-Rule" id="MF_00083"/>
    </source>
</evidence>
<dbReference type="FunFam" id="3.40.50.1470:FF:000001">
    <property type="entry name" value="Peptidyl-tRNA hydrolase"/>
    <property type="match status" value="1"/>
</dbReference>
<dbReference type="Gene3D" id="3.40.50.1470">
    <property type="entry name" value="Peptidyl-tRNA hydrolase"/>
    <property type="match status" value="1"/>
</dbReference>
<dbReference type="HAMAP" id="MF_00083">
    <property type="entry name" value="Pept_tRNA_hydro_bact"/>
    <property type="match status" value="1"/>
</dbReference>
<dbReference type="NCBIfam" id="TIGR00447">
    <property type="entry name" value="pth"/>
    <property type="match status" value="1"/>
</dbReference>
<comment type="subcellular location">
    <subcellularLocation>
        <location evidence="7">Cytoplasm</location>
    </subcellularLocation>
</comment>
<feature type="binding site" evidence="7">
    <location>
        <position position="15"/>
    </location>
    <ligand>
        <name>tRNA</name>
        <dbReference type="ChEBI" id="CHEBI:17843"/>
    </ligand>
</feature>
<reference evidence="10 11" key="1">
    <citation type="journal article" date="2011" name="J. Bacteriol.">
        <title>Complete Genome Sequence of the Aerobic Marine Methanotroph Methylomonas methanica MC09.</title>
        <authorList>
            <person name="Boden R."/>
            <person name="Cunliffe M."/>
            <person name="Scanlan J."/>
            <person name="Moussard H."/>
            <person name="Kits K.D."/>
            <person name="Klotz M.G."/>
            <person name="Jetten M.S."/>
            <person name="Vuilleumier S."/>
            <person name="Han J."/>
            <person name="Peters L."/>
            <person name="Mikhailova N."/>
            <person name="Teshima H."/>
            <person name="Tapia R."/>
            <person name="Kyrpides N."/>
            <person name="Ivanova N."/>
            <person name="Pagani I."/>
            <person name="Cheng J.F."/>
            <person name="Goodwin L."/>
            <person name="Han C."/>
            <person name="Hauser L."/>
            <person name="Land M.L."/>
            <person name="Lapidus A."/>
            <person name="Lucas S."/>
            <person name="Pitluck S."/>
            <person name="Woyke T."/>
            <person name="Stein L."/>
            <person name="Murrell J.C."/>
        </authorList>
    </citation>
    <scope>NUCLEOTIDE SEQUENCE [LARGE SCALE GENOMIC DNA]</scope>
    <source>
        <strain evidence="10 11">MC09</strain>
    </source>
</reference>
<dbReference type="InterPro" id="IPR001328">
    <property type="entry name" value="Pept_tRNA_hydro"/>
</dbReference>
<dbReference type="PROSITE" id="PS01195">
    <property type="entry name" value="PEPT_TRNA_HYDROL_1"/>
    <property type="match status" value="1"/>
</dbReference>
<dbReference type="PANTHER" id="PTHR17224">
    <property type="entry name" value="PEPTIDYL-TRNA HYDROLASE"/>
    <property type="match status" value="1"/>
</dbReference>
<evidence type="ECO:0000256" key="5">
    <source>
        <dbReference type="ARBA" id="ARBA00038063"/>
    </source>
</evidence>
<keyword evidence="2 7" id="KW-0820">tRNA-binding</keyword>
<dbReference type="STRING" id="857087.Metme_3831"/>
<reference evidence="11" key="3">
    <citation type="submission" date="2011-05" db="EMBL/GenBank/DDBJ databases">
        <title>Complete sequence of Methylomonas methanica MC09.</title>
        <authorList>
            <consortium name="US DOE Joint Genome Institute"/>
            <person name="Lucas S."/>
            <person name="Han J."/>
            <person name="Lapidus A."/>
            <person name="Cheng J.-F."/>
            <person name="Goodwin L."/>
            <person name="Pitluck S."/>
            <person name="Peters L."/>
            <person name="Mikhailova N."/>
            <person name="Teshima H."/>
            <person name="Han C."/>
            <person name="Tapia R."/>
            <person name="Land M."/>
            <person name="Hauser L."/>
            <person name="Kyrpides N."/>
            <person name="Ivanova N."/>
            <person name="Pagani I."/>
            <person name="Stein L."/>
            <person name="Woyke T."/>
        </authorList>
    </citation>
    <scope>NUCLEOTIDE SEQUENCE [LARGE SCALE GENOMIC DNA]</scope>
    <source>
        <strain evidence="11">MC09</strain>
    </source>
</reference>
<gene>
    <name evidence="7" type="primary">pth</name>
    <name evidence="10" type="ordered locus">Metme_3831</name>
</gene>
<dbReference type="RefSeq" id="WP_013820402.1">
    <property type="nucleotide sequence ID" value="NC_015572.1"/>
</dbReference>
<comment type="function">
    <text evidence="7">Hydrolyzes ribosome-free peptidyl-tRNAs (with 1 or more amino acids incorporated), which drop off the ribosome during protein synthesis, or as a result of ribosome stalling.</text>
</comment>
<dbReference type="GO" id="GO:0006515">
    <property type="term" value="P:protein quality control for misfolded or incompletely synthesized proteins"/>
    <property type="evidence" value="ECO:0007669"/>
    <property type="project" value="UniProtKB-UniRule"/>
</dbReference>
<comment type="catalytic activity">
    <reaction evidence="7 8">
        <text>an N-acyl-L-alpha-aminoacyl-tRNA + H2O = an N-acyl-L-amino acid + a tRNA + H(+)</text>
        <dbReference type="Rhea" id="RHEA:54448"/>
        <dbReference type="Rhea" id="RHEA-COMP:10123"/>
        <dbReference type="Rhea" id="RHEA-COMP:13883"/>
        <dbReference type="ChEBI" id="CHEBI:15377"/>
        <dbReference type="ChEBI" id="CHEBI:15378"/>
        <dbReference type="ChEBI" id="CHEBI:59874"/>
        <dbReference type="ChEBI" id="CHEBI:78442"/>
        <dbReference type="ChEBI" id="CHEBI:138191"/>
        <dbReference type="EC" id="3.1.1.29"/>
    </reaction>
</comment>
<dbReference type="GO" id="GO:0004045">
    <property type="term" value="F:peptidyl-tRNA hydrolase activity"/>
    <property type="evidence" value="ECO:0007669"/>
    <property type="project" value="UniProtKB-UniRule"/>
</dbReference>
<keyword evidence="3 7" id="KW-0378">Hydrolase</keyword>
<reference key="2">
    <citation type="submission" date="2011-05" db="EMBL/GenBank/DDBJ databases">
        <title>Complete genome sequence of the aerobic marine methanotroph Methylomonas methanica MC09.</title>
        <authorList>
            <person name="Boden R."/>
            <person name="Cunliffe M."/>
            <person name="Scanlan J."/>
            <person name="Moussard H."/>
            <person name="Kits K.D."/>
            <person name="Klotz M."/>
            <person name="Jetten M."/>
            <person name="Vuilleumier S."/>
            <person name="Han J."/>
            <person name="Peters L."/>
            <person name="Mikhailova N."/>
            <person name="Teshima H."/>
            <person name="Tapia R."/>
            <person name="Kyrpides N."/>
            <person name="Ivanova N."/>
            <person name="Pagani I."/>
            <person name="Cheng J.-F."/>
            <person name="Goodwin L."/>
            <person name="Han C."/>
            <person name="Hauser L."/>
            <person name="Land M."/>
            <person name="Lapidus A."/>
            <person name="Lucas S."/>
            <person name="Pitluck S."/>
            <person name="Woyke T."/>
            <person name="Stein L.Y."/>
            <person name="Murrell C."/>
        </authorList>
    </citation>
    <scope>NUCLEOTIDE SEQUENCE</scope>
    <source>
        <strain>MC09</strain>
    </source>
</reference>
<keyword evidence="7" id="KW-0963">Cytoplasm</keyword>
<dbReference type="InterPro" id="IPR018171">
    <property type="entry name" value="Pept_tRNA_hydro_CS"/>
</dbReference>
<dbReference type="Pfam" id="PF01195">
    <property type="entry name" value="Pept_tRNA_hydro"/>
    <property type="match status" value="1"/>
</dbReference>
<dbReference type="GO" id="GO:0072344">
    <property type="term" value="P:rescue of stalled ribosome"/>
    <property type="evidence" value="ECO:0007669"/>
    <property type="project" value="UniProtKB-UniRule"/>
</dbReference>
<evidence type="ECO:0000256" key="8">
    <source>
        <dbReference type="RuleBase" id="RU000673"/>
    </source>
</evidence>
<keyword evidence="11" id="KW-1185">Reference proteome</keyword>
<dbReference type="eggNOG" id="COG0193">
    <property type="taxonomic scope" value="Bacteria"/>
</dbReference>
<evidence type="ECO:0000256" key="6">
    <source>
        <dbReference type="ARBA" id="ARBA00050038"/>
    </source>
</evidence>
<dbReference type="KEGG" id="mmt:Metme_3831"/>
<evidence type="ECO:0000256" key="2">
    <source>
        <dbReference type="ARBA" id="ARBA00022555"/>
    </source>
</evidence>
<dbReference type="HOGENOM" id="CLU_062456_4_2_6"/>
<organism evidence="10 11">
    <name type="scientific">Methylomonas methanica (strain DSM 25384 / MC09)</name>
    <dbReference type="NCBI Taxonomy" id="857087"/>
    <lineage>
        <taxon>Bacteria</taxon>
        <taxon>Pseudomonadati</taxon>
        <taxon>Pseudomonadota</taxon>
        <taxon>Gammaproteobacteria</taxon>
        <taxon>Methylococcales</taxon>
        <taxon>Methylococcaceae</taxon>
        <taxon>Methylomonas</taxon>
    </lineage>
</organism>
<feature type="binding site" evidence="7">
    <location>
        <position position="66"/>
    </location>
    <ligand>
        <name>tRNA</name>
        <dbReference type="ChEBI" id="CHEBI:17843"/>
    </ligand>
</feature>
<dbReference type="OrthoDB" id="9800507at2"/>
<accession>F9ZXN1</accession>
<dbReference type="PANTHER" id="PTHR17224:SF1">
    <property type="entry name" value="PEPTIDYL-TRNA HYDROLASE"/>
    <property type="match status" value="1"/>
</dbReference>
<comment type="function">
    <text evidence="7">Catalyzes the release of premature peptidyl moieties from peptidyl-tRNA molecules trapped in stalled 50S ribosomal subunits, and thus maintains levels of free tRNAs and 50S ribosomes.</text>
</comment>
<evidence type="ECO:0000256" key="9">
    <source>
        <dbReference type="RuleBase" id="RU004320"/>
    </source>
</evidence>
<keyword evidence="4 7" id="KW-0694">RNA-binding</keyword>
<dbReference type="EC" id="3.1.1.29" evidence="1 7"/>
<dbReference type="AlphaFoldDB" id="F9ZXN1"/>
<evidence type="ECO:0000313" key="10">
    <source>
        <dbReference type="EMBL" id="AEG02186.1"/>
    </source>
</evidence>
<name>F9ZXN1_METMM</name>
<dbReference type="Proteomes" id="UP000008888">
    <property type="component" value="Chromosome"/>
</dbReference>
<dbReference type="EMBL" id="CP002738">
    <property type="protein sequence ID" value="AEG02186.1"/>
    <property type="molecule type" value="Genomic_DNA"/>
</dbReference>
<comment type="subunit">
    <text evidence="7">Monomer.</text>
</comment>
<feature type="binding site" evidence="7">
    <location>
        <position position="114"/>
    </location>
    <ligand>
        <name>tRNA</name>
        <dbReference type="ChEBI" id="CHEBI:17843"/>
    </ligand>
</feature>
<feature type="site" description="Stabilizes the basic form of H active site to accept a proton" evidence="7">
    <location>
        <position position="93"/>
    </location>
</feature>
<feature type="binding site" evidence="7">
    <location>
        <position position="68"/>
    </location>
    <ligand>
        <name>tRNA</name>
        <dbReference type="ChEBI" id="CHEBI:17843"/>
    </ligand>
</feature>
<feature type="site" description="Discriminates between blocked and unblocked aminoacyl-tRNA" evidence="7">
    <location>
        <position position="10"/>
    </location>
</feature>
<dbReference type="PROSITE" id="PS01196">
    <property type="entry name" value="PEPT_TRNA_HYDROL_2"/>
    <property type="match status" value="1"/>
</dbReference>
<evidence type="ECO:0000313" key="11">
    <source>
        <dbReference type="Proteomes" id="UP000008888"/>
    </source>
</evidence>
<proteinExistence type="inferred from homology"/>
<dbReference type="GO" id="GO:0000049">
    <property type="term" value="F:tRNA binding"/>
    <property type="evidence" value="ECO:0007669"/>
    <property type="project" value="UniProtKB-UniRule"/>
</dbReference>
<evidence type="ECO:0000256" key="3">
    <source>
        <dbReference type="ARBA" id="ARBA00022801"/>
    </source>
</evidence>
<dbReference type="CDD" id="cd00462">
    <property type="entry name" value="PTH"/>
    <property type="match status" value="1"/>
</dbReference>
<protein>
    <recommendedName>
        <fullName evidence="6 7">Peptidyl-tRNA hydrolase</fullName>
        <shortName evidence="7">Pth</shortName>
        <ecNumber evidence="1 7">3.1.1.29</ecNumber>
    </recommendedName>
</protein>